<evidence type="ECO:0000313" key="2">
    <source>
        <dbReference type="Proteomes" id="UP001516400"/>
    </source>
</evidence>
<name>A0ABD2P6J5_9CUCU</name>
<proteinExistence type="predicted"/>
<keyword evidence="2" id="KW-1185">Reference proteome</keyword>
<dbReference type="AlphaFoldDB" id="A0ABD2P6J5"/>
<dbReference type="Proteomes" id="UP001516400">
    <property type="component" value="Unassembled WGS sequence"/>
</dbReference>
<evidence type="ECO:0000313" key="1">
    <source>
        <dbReference type="EMBL" id="KAL3286401.1"/>
    </source>
</evidence>
<accession>A0ABD2P6J5</accession>
<gene>
    <name evidence="1" type="ORF">HHI36_000910</name>
</gene>
<sequence length="92" mass="10368">MKIEITNQMKEHKCPNKEQLKVLGRTRLTSEDFKVAKANGQCFSRNVMNEVQYDASRTSSGPDIVIFDEAATQITRITQSVNNPEGRAPKIN</sequence>
<reference evidence="1 2" key="1">
    <citation type="journal article" date="2021" name="BMC Biol.">
        <title>Horizontally acquired antibacterial genes associated with adaptive radiation of ladybird beetles.</title>
        <authorList>
            <person name="Li H.S."/>
            <person name="Tang X.F."/>
            <person name="Huang Y.H."/>
            <person name="Xu Z.Y."/>
            <person name="Chen M.L."/>
            <person name="Du X.Y."/>
            <person name="Qiu B.Y."/>
            <person name="Chen P.T."/>
            <person name="Zhang W."/>
            <person name="Slipinski A."/>
            <person name="Escalona H.E."/>
            <person name="Waterhouse R.M."/>
            <person name="Zwick A."/>
            <person name="Pang H."/>
        </authorList>
    </citation>
    <scope>NUCLEOTIDE SEQUENCE [LARGE SCALE GENOMIC DNA]</scope>
    <source>
        <strain evidence="1">SYSU2018</strain>
    </source>
</reference>
<dbReference type="EMBL" id="JABFTP020000185">
    <property type="protein sequence ID" value="KAL3286401.1"/>
    <property type="molecule type" value="Genomic_DNA"/>
</dbReference>
<protein>
    <submittedName>
        <fullName evidence="1">Uncharacterized protein</fullName>
    </submittedName>
</protein>
<organism evidence="1 2">
    <name type="scientific">Cryptolaemus montrouzieri</name>
    <dbReference type="NCBI Taxonomy" id="559131"/>
    <lineage>
        <taxon>Eukaryota</taxon>
        <taxon>Metazoa</taxon>
        <taxon>Ecdysozoa</taxon>
        <taxon>Arthropoda</taxon>
        <taxon>Hexapoda</taxon>
        <taxon>Insecta</taxon>
        <taxon>Pterygota</taxon>
        <taxon>Neoptera</taxon>
        <taxon>Endopterygota</taxon>
        <taxon>Coleoptera</taxon>
        <taxon>Polyphaga</taxon>
        <taxon>Cucujiformia</taxon>
        <taxon>Coccinelloidea</taxon>
        <taxon>Coccinellidae</taxon>
        <taxon>Scymninae</taxon>
        <taxon>Scymnini</taxon>
        <taxon>Cryptolaemus</taxon>
    </lineage>
</organism>
<comment type="caution">
    <text evidence="1">The sequence shown here is derived from an EMBL/GenBank/DDBJ whole genome shotgun (WGS) entry which is preliminary data.</text>
</comment>